<name>A0A1G8PUJ1_9RHOB</name>
<dbReference type="EMBL" id="FNEJ01000013">
    <property type="protein sequence ID" value="SDI95540.1"/>
    <property type="molecule type" value="Genomic_DNA"/>
</dbReference>
<dbReference type="AlphaFoldDB" id="A0A1G8PUJ1"/>
<gene>
    <name evidence="1" type="ORF">SAMN04487993_101396</name>
</gene>
<protein>
    <submittedName>
        <fullName evidence="1">Uncharacterized protein</fullName>
    </submittedName>
</protein>
<evidence type="ECO:0000313" key="1">
    <source>
        <dbReference type="EMBL" id="SDI95540.1"/>
    </source>
</evidence>
<keyword evidence="2" id="KW-1185">Reference proteome</keyword>
<organism evidence="1 2">
    <name type="scientific">Salipiger marinus</name>
    <dbReference type="NCBI Taxonomy" id="555512"/>
    <lineage>
        <taxon>Bacteria</taxon>
        <taxon>Pseudomonadati</taxon>
        <taxon>Pseudomonadota</taxon>
        <taxon>Alphaproteobacteria</taxon>
        <taxon>Rhodobacterales</taxon>
        <taxon>Roseobacteraceae</taxon>
        <taxon>Salipiger</taxon>
    </lineage>
</organism>
<proteinExistence type="predicted"/>
<sequence length="320" mass="35336">MNRELNEKSERVQEEEITDSVYDFLYHDGRRIASLLAQFDPSGHLTQLSEGRSARRARDSTTDIMTSGGVPAIAKLQSANKEHVHRAHEEEISRVYDPMWANARELLDQLDGRGLIVRDISSAQIGQIVLFTGDLSIYDLEMLAGIWRAPAMRKFMTKSLPDIPEIPKSLRNNATLIQAQKAVKATRSAAEDHLNLFSEIIPLLPHTVQSSVSGSNGVKVWSSLEKGGLTVAAGNITLNHGVSIPGEWAILGILDAHPLMDRDVKVRDQTPGGEEMLAKLFEALAPVVRQMLGRPRDAYGVTPLLVFREIESLPGTFQDS</sequence>
<reference evidence="1 2" key="1">
    <citation type="submission" date="2016-10" db="EMBL/GenBank/DDBJ databases">
        <authorList>
            <person name="de Groot N.N."/>
        </authorList>
    </citation>
    <scope>NUCLEOTIDE SEQUENCE [LARGE SCALE GENOMIC DNA]</scope>
    <source>
        <strain evidence="1 2">DSM 26424</strain>
    </source>
</reference>
<dbReference type="RefSeq" id="WP_131821823.1">
    <property type="nucleotide sequence ID" value="NZ_FNEJ01000013.1"/>
</dbReference>
<accession>A0A1G8PUJ1</accession>
<evidence type="ECO:0000313" key="2">
    <source>
        <dbReference type="Proteomes" id="UP000199093"/>
    </source>
</evidence>
<dbReference type="Proteomes" id="UP000199093">
    <property type="component" value="Unassembled WGS sequence"/>
</dbReference>
<dbReference type="OrthoDB" id="8114643at2"/>